<evidence type="ECO:0000259" key="16">
    <source>
        <dbReference type="PROSITE" id="PS50894"/>
    </source>
</evidence>
<dbReference type="EMBL" id="LGTE01000015">
    <property type="protein sequence ID" value="KNZ69197.1"/>
    <property type="molecule type" value="Genomic_DNA"/>
</dbReference>
<feature type="domain" description="CheW-like" evidence="15">
    <location>
        <begin position="562"/>
        <end position="696"/>
    </location>
</feature>
<dbReference type="Pfam" id="PF07194">
    <property type="entry name" value="P2"/>
    <property type="match status" value="1"/>
</dbReference>
<dbReference type="GO" id="GO:0005737">
    <property type="term" value="C:cytoplasm"/>
    <property type="evidence" value="ECO:0007669"/>
    <property type="project" value="InterPro"/>
</dbReference>
<dbReference type="InterPro" id="IPR036061">
    <property type="entry name" value="CheW-like_dom_sf"/>
</dbReference>
<dbReference type="AlphaFoldDB" id="A0A0L6W0T9"/>
<comment type="catalytic activity">
    <reaction evidence="1">
        <text>ATP + protein L-histidine = ADP + protein N-phospho-L-histidine.</text>
        <dbReference type="EC" id="2.7.13.3"/>
    </reaction>
</comment>
<dbReference type="PROSITE" id="PS50851">
    <property type="entry name" value="CHEW"/>
    <property type="match status" value="1"/>
</dbReference>
<dbReference type="Proteomes" id="UP000037175">
    <property type="component" value="Unassembled WGS sequence"/>
</dbReference>
<evidence type="ECO:0000259" key="15">
    <source>
        <dbReference type="PROSITE" id="PS50851"/>
    </source>
</evidence>
<name>A0A0L6W0T9_9FIRM</name>
<keyword evidence="4" id="KW-0145">Chemotaxis</keyword>
<dbReference type="Gene3D" id="3.30.70.1110">
    <property type="entry name" value="Histidine kinase CheA-like, P2 response regulator-binding domain"/>
    <property type="match status" value="1"/>
</dbReference>
<dbReference type="SUPFAM" id="SSF55052">
    <property type="entry name" value="CheY-binding domain of CheA"/>
    <property type="match status" value="1"/>
</dbReference>
<feature type="region of interest" description="Disordered" evidence="13">
    <location>
        <begin position="269"/>
        <end position="299"/>
    </location>
</feature>
<dbReference type="Pfam" id="PF02518">
    <property type="entry name" value="HATPase_c"/>
    <property type="match status" value="1"/>
</dbReference>
<evidence type="ECO:0000256" key="10">
    <source>
        <dbReference type="ARBA" id="ARBA00023012"/>
    </source>
</evidence>
<dbReference type="FunFam" id="2.30.30.40:FF:000048">
    <property type="entry name" value="Chemotaxis protein CheA, putative"/>
    <property type="match status" value="1"/>
</dbReference>
<dbReference type="PANTHER" id="PTHR43395">
    <property type="entry name" value="SENSOR HISTIDINE KINASE CHEA"/>
    <property type="match status" value="1"/>
</dbReference>
<keyword evidence="5 11" id="KW-0597">Phosphoprotein</keyword>
<dbReference type="Gene3D" id="1.10.287.560">
    <property type="entry name" value="Histidine kinase CheA-like, homodimeric domain"/>
    <property type="match status" value="1"/>
</dbReference>
<dbReference type="InterPro" id="IPR004105">
    <property type="entry name" value="CheA-like_dim"/>
</dbReference>
<dbReference type="CDD" id="cd00731">
    <property type="entry name" value="CheA_reg"/>
    <property type="match status" value="1"/>
</dbReference>
<dbReference type="InterPro" id="IPR004358">
    <property type="entry name" value="Sig_transdc_His_kin-like_C"/>
</dbReference>
<dbReference type="PRINTS" id="PR00344">
    <property type="entry name" value="BCTRLSENSOR"/>
</dbReference>
<feature type="domain" description="HPt" evidence="16">
    <location>
        <begin position="4"/>
        <end position="108"/>
    </location>
</feature>
<dbReference type="Gene3D" id="1.20.120.160">
    <property type="entry name" value="HPT domain"/>
    <property type="match status" value="1"/>
</dbReference>
<dbReference type="InterPro" id="IPR036097">
    <property type="entry name" value="HisK_dim/P_sf"/>
</dbReference>
<dbReference type="SUPFAM" id="SSF47384">
    <property type="entry name" value="Homodimeric domain of signal transducing histidine kinase"/>
    <property type="match status" value="1"/>
</dbReference>
<dbReference type="InterPro" id="IPR036641">
    <property type="entry name" value="HPT_dom_sf"/>
</dbReference>
<dbReference type="InterPro" id="IPR035891">
    <property type="entry name" value="CheY-binding_CheA"/>
</dbReference>
<proteinExistence type="predicted"/>
<keyword evidence="6" id="KW-0808">Transferase</keyword>
<dbReference type="FunFam" id="3.30.565.10:FF:000016">
    <property type="entry name" value="Chemotaxis protein CheA, putative"/>
    <property type="match status" value="1"/>
</dbReference>
<dbReference type="SMART" id="SM00387">
    <property type="entry name" value="HATPase_c"/>
    <property type="match status" value="1"/>
</dbReference>
<keyword evidence="18" id="KW-1185">Reference proteome</keyword>
<dbReference type="CDD" id="cd16916">
    <property type="entry name" value="HATPase_CheA-like"/>
    <property type="match status" value="1"/>
</dbReference>
<evidence type="ECO:0000256" key="8">
    <source>
        <dbReference type="ARBA" id="ARBA00022777"/>
    </source>
</evidence>
<keyword evidence="8 17" id="KW-0418">Kinase</keyword>
<evidence type="ECO:0000256" key="1">
    <source>
        <dbReference type="ARBA" id="ARBA00000085"/>
    </source>
</evidence>
<dbReference type="SUPFAM" id="SSF55874">
    <property type="entry name" value="ATPase domain of HSP90 chaperone/DNA topoisomerase II/histidine kinase"/>
    <property type="match status" value="1"/>
</dbReference>
<evidence type="ECO:0000313" key="18">
    <source>
        <dbReference type="Proteomes" id="UP000037175"/>
    </source>
</evidence>
<dbReference type="InterPro" id="IPR037052">
    <property type="entry name" value="CheA-like_P2_sf"/>
</dbReference>
<keyword evidence="7" id="KW-0547">Nucleotide-binding</keyword>
<dbReference type="SUPFAM" id="SSF47226">
    <property type="entry name" value="Histidine-containing phosphotransfer domain, HPT domain"/>
    <property type="match status" value="1"/>
</dbReference>
<dbReference type="Pfam" id="PF02895">
    <property type="entry name" value="H-kinase_dim"/>
    <property type="match status" value="1"/>
</dbReference>
<reference evidence="18" key="1">
    <citation type="submission" date="2015-07" db="EMBL/GenBank/DDBJ databases">
        <title>Complete Genome of Thermincola ferriacetica strain Z-0001T.</title>
        <authorList>
            <person name="Lusk B."/>
            <person name="Badalamenti J.P."/>
            <person name="Parameswaran P."/>
            <person name="Bond D.R."/>
            <person name="Torres C.I."/>
        </authorList>
    </citation>
    <scope>NUCLEOTIDE SEQUENCE [LARGE SCALE GENOMIC DNA]</scope>
    <source>
        <strain evidence="18">Z-0001</strain>
    </source>
</reference>
<comment type="caution">
    <text evidence="17">The sequence shown here is derived from an EMBL/GenBank/DDBJ whole genome shotgun (WGS) entry which is preliminary data.</text>
</comment>
<dbReference type="GO" id="GO:0006935">
    <property type="term" value="P:chemotaxis"/>
    <property type="evidence" value="ECO:0007669"/>
    <property type="project" value="UniProtKB-KW"/>
</dbReference>
<feature type="domain" description="Histidine kinase" evidence="14">
    <location>
        <begin position="344"/>
        <end position="560"/>
    </location>
</feature>
<dbReference type="GO" id="GO:0000155">
    <property type="term" value="F:phosphorelay sensor kinase activity"/>
    <property type="evidence" value="ECO:0007669"/>
    <property type="project" value="InterPro"/>
</dbReference>
<dbReference type="InterPro" id="IPR008207">
    <property type="entry name" value="Sig_transdc_His_kin_Hpt_dom"/>
</dbReference>
<evidence type="ECO:0000256" key="4">
    <source>
        <dbReference type="ARBA" id="ARBA00022500"/>
    </source>
</evidence>
<dbReference type="PATRIC" id="fig|281456.6.peg.2256"/>
<evidence type="ECO:0000313" key="17">
    <source>
        <dbReference type="EMBL" id="KNZ69197.1"/>
    </source>
</evidence>
<dbReference type="InterPro" id="IPR037006">
    <property type="entry name" value="CheA-like_homodim_sf"/>
</dbReference>
<evidence type="ECO:0000259" key="14">
    <source>
        <dbReference type="PROSITE" id="PS50109"/>
    </source>
</evidence>
<dbReference type="PANTHER" id="PTHR43395:SF1">
    <property type="entry name" value="CHEMOTAXIS PROTEIN CHEA"/>
    <property type="match status" value="1"/>
</dbReference>
<evidence type="ECO:0000256" key="3">
    <source>
        <dbReference type="ARBA" id="ARBA00021495"/>
    </source>
</evidence>
<evidence type="ECO:0000256" key="12">
    <source>
        <dbReference type="SAM" id="Coils"/>
    </source>
</evidence>
<dbReference type="SMART" id="SM00073">
    <property type="entry name" value="HPT"/>
    <property type="match status" value="1"/>
</dbReference>
<dbReference type="SMART" id="SM01231">
    <property type="entry name" value="H-kinase_dim"/>
    <property type="match status" value="1"/>
</dbReference>
<dbReference type="InterPro" id="IPR036890">
    <property type="entry name" value="HATPase_C_sf"/>
</dbReference>
<feature type="coiled-coil region" evidence="12">
    <location>
        <begin position="16"/>
        <end position="43"/>
    </location>
</feature>
<sequence length="696" mass="76785">MGLNLDASPEELKLFLEEAEEHMQTLEDDLVRLEKEADNEELLQEIFRASHTLKGSSATIGHKRMAELTHAMENVLDKLRKNQLTVNSSIVDVLFECLDHLRVLKEEIVNDEESDIDLTGILDKLANVSNFEGGTLAAQTAVSTAPAVETRQNVPEIDFSYDEKTHLDKGIKEGQTALVISTKFDVEPEMLAVRCFVTLMAIREWGDVVKSIPSAEDIEKEQVGSELTVVLLTKETPENIEKLLKDLPNLTEPSVRKLDLSDEMAATNMSGAEKPGAQQEQEKPKSRQSKDVADRAAGLKKSSNRTVRVDVDLLDSLMNLVGELVIDRTRLFQIYGELENNYDMDEISQELGRTSVHIGRVSTQLQELIMKARMLPVESLFNKFPRMVRDLSHKAGKEVNFVMTGQETELDRSIIEEIGDPLIHLLRNALDHGIEPPGERVAAGKPPVGNLWLQAAHEENHIIISIRDDGRGIDPEVVRKSAVKKNLLTEEQAKRLTDKEAINLIFASGLSTAQKVTDVSGRGVGMDVVRTNIERINGAIEINTAVGKGTEFKIKLPLTLAIIRALLVSLNKHVYAIPLSSVIETIRMRSNQVEYVNNREVIVVRGKVLPLIRLEKVFNIKGGAKDKDKLFVVVVNLAGTQVGIVVDSLVGEQEIVIKSLGKYIGDVPGISGAAILGDGNVALIVDVPNLLKKAAS</sequence>
<dbReference type="Gene3D" id="3.30.565.10">
    <property type="entry name" value="Histidine kinase-like ATPase, C-terminal domain"/>
    <property type="match status" value="1"/>
</dbReference>
<evidence type="ECO:0000256" key="5">
    <source>
        <dbReference type="ARBA" id="ARBA00022553"/>
    </source>
</evidence>
<evidence type="ECO:0000256" key="9">
    <source>
        <dbReference type="ARBA" id="ARBA00022840"/>
    </source>
</evidence>
<evidence type="ECO:0000256" key="6">
    <source>
        <dbReference type="ARBA" id="ARBA00022679"/>
    </source>
</evidence>
<evidence type="ECO:0000256" key="11">
    <source>
        <dbReference type="PROSITE-ProRule" id="PRU00110"/>
    </source>
</evidence>
<dbReference type="Gene3D" id="2.30.30.40">
    <property type="entry name" value="SH3 Domains"/>
    <property type="match status" value="1"/>
</dbReference>
<dbReference type="InterPro" id="IPR002545">
    <property type="entry name" value="CheW-lke_dom"/>
</dbReference>
<dbReference type="SUPFAM" id="SSF50341">
    <property type="entry name" value="CheW-like"/>
    <property type="match status" value="1"/>
</dbReference>
<evidence type="ECO:0000256" key="7">
    <source>
        <dbReference type="ARBA" id="ARBA00022741"/>
    </source>
</evidence>
<dbReference type="Pfam" id="PF01584">
    <property type="entry name" value="CheW"/>
    <property type="match status" value="1"/>
</dbReference>
<keyword evidence="9" id="KW-0067">ATP-binding</keyword>
<dbReference type="Pfam" id="PF01627">
    <property type="entry name" value="Hpt"/>
    <property type="match status" value="1"/>
</dbReference>
<gene>
    <name evidence="17" type="ORF">Tfer_2143</name>
</gene>
<dbReference type="RefSeq" id="WP_052218318.1">
    <property type="nucleotide sequence ID" value="NZ_LGTE01000015.1"/>
</dbReference>
<evidence type="ECO:0000256" key="13">
    <source>
        <dbReference type="SAM" id="MobiDB-lite"/>
    </source>
</evidence>
<dbReference type="InterPro" id="IPR051315">
    <property type="entry name" value="Bact_Chemotaxis_CheA"/>
</dbReference>
<dbReference type="InterPro" id="IPR003594">
    <property type="entry name" value="HATPase_dom"/>
</dbReference>
<protein>
    <recommendedName>
        <fullName evidence="3">Chemotaxis protein CheA</fullName>
        <ecNumber evidence="2">2.7.13.3</ecNumber>
    </recommendedName>
</protein>
<organism evidence="17 18">
    <name type="scientific">Thermincola ferriacetica</name>
    <dbReference type="NCBI Taxonomy" id="281456"/>
    <lineage>
        <taxon>Bacteria</taxon>
        <taxon>Bacillati</taxon>
        <taxon>Bacillota</taxon>
        <taxon>Clostridia</taxon>
        <taxon>Eubacteriales</taxon>
        <taxon>Thermincolaceae</taxon>
        <taxon>Thermincola</taxon>
    </lineage>
</organism>
<accession>A0A0L6W0T9</accession>
<dbReference type="PROSITE" id="PS50894">
    <property type="entry name" value="HPT"/>
    <property type="match status" value="1"/>
</dbReference>
<dbReference type="PROSITE" id="PS50109">
    <property type="entry name" value="HIS_KIN"/>
    <property type="match status" value="1"/>
</dbReference>
<dbReference type="GO" id="GO:0005524">
    <property type="term" value="F:ATP binding"/>
    <property type="evidence" value="ECO:0007669"/>
    <property type="project" value="UniProtKB-KW"/>
</dbReference>
<feature type="modified residue" description="Phosphohistidine" evidence="11">
    <location>
        <position position="51"/>
    </location>
</feature>
<dbReference type="SMART" id="SM00260">
    <property type="entry name" value="CheW"/>
    <property type="match status" value="1"/>
</dbReference>
<feature type="compositionally biased region" description="Basic and acidic residues" evidence="13">
    <location>
        <begin position="280"/>
        <end position="294"/>
    </location>
</feature>
<keyword evidence="12" id="KW-0175">Coiled coil</keyword>
<dbReference type="InterPro" id="IPR010808">
    <property type="entry name" value="CheA_P2-bd"/>
</dbReference>
<keyword evidence="10" id="KW-0902">Two-component regulatory system</keyword>
<dbReference type="CDD" id="cd00088">
    <property type="entry name" value="HPT"/>
    <property type="match status" value="1"/>
</dbReference>
<evidence type="ECO:0000256" key="2">
    <source>
        <dbReference type="ARBA" id="ARBA00012438"/>
    </source>
</evidence>
<dbReference type="InterPro" id="IPR005467">
    <property type="entry name" value="His_kinase_dom"/>
</dbReference>
<dbReference type="EC" id="2.7.13.3" evidence="2"/>